<keyword evidence="2 4" id="KW-0479">Metal-binding</keyword>
<keyword evidence="5" id="KW-0732">Signal</keyword>
<dbReference type="PANTHER" id="PTHR33751:SF1">
    <property type="entry name" value="CBB3-TYPE CYTOCHROME C OXIDASE SUBUNIT FIXP"/>
    <property type="match status" value="1"/>
</dbReference>
<evidence type="ECO:0000256" key="2">
    <source>
        <dbReference type="ARBA" id="ARBA00022723"/>
    </source>
</evidence>
<dbReference type="PROSITE" id="PS51007">
    <property type="entry name" value="CYTC"/>
    <property type="match status" value="2"/>
</dbReference>
<keyword evidence="3 4" id="KW-0408">Iron</keyword>
<sequence length="245" mass="25689">MTLRFVTLSLVCLGLALLSTGCKNVPGRPGSEPEVGRPEQLVSFRPLYEQNCAGCHGSEGKSGAAISLANPLYLAIAGKANIERITRDGVAGTMMPAFGHLAGGMLTDQQIAVLAQGMVEAWGRPNAVAGATAPPYQNASVGDPVQGQKAFTVFCARCHGTDAAGIATGKTRYTGSLVDPAYLALVSDQSLRSTILAGQPETGMPDWRSDLVGTEARPMTDQEMTDTVAWLASHRVAMPGQPYQK</sequence>
<dbReference type="PROSITE" id="PS51257">
    <property type="entry name" value="PROKAR_LIPOPROTEIN"/>
    <property type="match status" value="1"/>
</dbReference>
<evidence type="ECO:0000256" key="5">
    <source>
        <dbReference type="SAM" id="SignalP"/>
    </source>
</evidence>
<dbReference type="Pfam" id="PF13442">
    <property type="entry name" value="Cytochrome_CBB3"/>
    <property type="match status" value="1"/>
</dbReference>
<feature type="signal peptide" evidence="5">
    <location>
        <begin position="1"/>
        <end position="24"/>
    </location>
</feature>
<dbReference type="GO" id="GO:0046872">
    <property type="term" value="F:metal ion binding"/>
    <property type="evidence" value="ECO:0007669"/>
    <property type="project" value="UniProtKB-KW"/>
</dbReference>
<reference evidence="7 8" key="1">
    <citation type="journal article" date="2012" name="Stand. Genomic Sci.">
        <title>Complete genome sequence of Terriglobus saanensis type strain SP1PR4(T), an Acidobacteria from tundra soil.</title>
        <authorList>
            <person name="Rawat S.R."/>
            <person name="Mannisto M.K."/>
            <person name="Starovoytov V."/>
            <person name="Goodwin L."/>
            <person name="Nolan M."/>
            <person name="Hauser L."/>
            <person name="Land M."/>
            <person name="Davenport K.W."/>
            <person name="Woyke T."/>
            <person name="Haggblom M.M."/>
        </authorList>
    </citation>
    <scope>NUCLEOTIDE SEQUENCE</scope>
    <source>
        <strain evidence="8">ATCC BAA-1853 / DSM 23119 / SP1PR4</strain>
    </source>
</reference>
<evidence type="ECO:0000313" key="8">
    <source>
        <dbReference type="Proteomes" id="UP000006844"/>
    </source>
</evidence>
<evidence type="ECO:0000256" key="3">
    <source>
        <dbReference type="ARBA" id="ARBA00023004"/>
    </source>
</evidence>
<gene>
    <name evidence="7" type="ordered locus">AciPR4_1738</name>
</gene>
<dbReference type="EMBL" id="CP002467">
    <property type="protein sequence ID" value="ADV82545.1"/>
    <property type="molecule type" value="Genomic_DNA"/>
</dbReference>
<proteinExistence type="predicted"/>
<dbReference type="GO" id="GO:0009055">
    <property type="term" value="F:electron transfer activity"/>
    <property type="evidence" value="ECO:0007669"/>
    <property type="project" value="InterPro"/>
</dbReference>
<feature type="chain" id="PRO_5003232878" evidence="5">
    <location>
        <begin position="25"/>
        <end position="245"/>
    </location>
</feature>
<dbReference type="eggNOG" id="COG3258">
    <property type="taxonomic scope" value="Bacteria"/>
</dbReference>
<dbReference type="InterPro" id="IPR009056">
    <property type="entry name" value="Cyt_c-like_dom"/>
</dbReference>
<evidence type="ECO:0000256" key="1">
    <source>
        <dbReference type="ARBA" id="ARBA00022617"/>
    </source>
</evidence>
<feature type="domain" description="Cytochrome c" evidence="6">
    <location>
        <begin position="142"/>
        <end position="235"/>
    </location>
</feature>
<dbReference type="SUPFAM" id="SSF46626">
    <property type="entry name" value="Cytochrome c"/>
    <property type="match status" value="2"/>
</dbReference>
<dbReference type="Gene3D" id="1.10.760.10">
    <property type="entry name" value="Cytochrome c-like domain"/>
    <property type="match status" value="2"/>
</dbReference>
<protein>
    <submittedName>
        <fullName evidence="7">Cytochrome c family protein</fullName>
    </submittedName>
</protein>
<name>E8V454_TERSS</name>
<dbReference type="InterPro" id="IPR050597">
    <property type="entry name" value="Cytochrome_c_Oxidase_Subunit"/>
</dbReference>
<dbReference type="GO" id="GO:0020037">
    <property type="term" value="F:heme binding"/>
    <property type="evidence" value="ECO:0007669"/>
    <property type="project" value="InterPro"/>
</dbReference>
<evidence type="ECO:0000256" key="4">
    <source>
        <dbReference type="PROSITE-ProRule" id="PRU00433"/>
    </source>
</evidence>
<dbReference type="InterPro" id="IPR036909">
    <property type="entry name" value="Cyt_c-like_dom_sf"/>
</dbReference>
<dbReference type="HOGENOM" id="CLU_1133163_0_0_0"/>
<dbReference type="STRING" id="401053.AciPR4_1738"/>
<accession>E8V454</accession>
<organism evidence="7 8">
    <name type="scientific">Terriglobus saanensis (strain ATCC BAA-1853 / DSM 23119 / SP1PR4)</name>
    <dbReference type="NCBI Taxonomy" id="401053"/>
    <lineage>
        <taxon>Bacteria</taxon>
        <taxon>Pseudomonadati</taxon>
        <taxon>Acidobacteriota</taxon>
        <taxon>Terriglobia</taxon>
        <taxon>Terriglobales</taxon>
        <taxon>Acidobacteriaceae</taxon>
        <taxon>Terriglobus</taxon>
    </lineage>
</organism>
<dbReference type="AlphaFoldDB" id="E8V454"/>
<dbReference type="RefSeq" id="WP_013568278.1">
    <property type="nucleotide sequence ID" value="NC_014963.1"/>
</dbReference>
<evidence type="ECO:0000313" key="7">
    <source>
        <dbReference type="EMBL" id="ADV82545.1"/>
    </source>
</evidence>
<keyword evidence="8" id="KW-1185">Reference proteome</keyword>
<keyword evidence="1 4" id="KW-0349">Heme</keyword>
<dbReference type="KEGG" id="tsa:AciPR4_1738"/>
<dbReference type="Pfam" id="PF00034">
    <property type="entry name" value="Cytochrom_C"/>
    <property type="match status" value="1"/>
</dbReference>
<dbReference type="PANTHER" id="PTHR33751">
    <property type="entry name" value="CBB3-TYPE CYTOCHROME C OXIDASE SUBUNIT FIXP"/>
    <property type="match status" value="1"/>
</dbReference>
<evidence type="ECO:0000259" key="6">
    <source>
        <dbReference type="PROSITE" id="PS51007"/>
    </source>
</evidence>
<feature type="domain" description="Cytochrome c" evidence="6">
    <location>
        <begin position="33"/>
        <end position="122"/>
    </location>
</feature>
<dbReference type="OrthoDB" id="9779283at2"/>
<dbReference type="Proteomes" id="UP000006844">
    <property type="component" value="Chromosome"/>
</dbReference>